<sequence>MAFSGVSDLLIEGNAVNVVQGDQSNQHITGEIIHIHGSGVVKHERTEYDEFEEVKRGHIYMLKEIDMPSAVQWDWREGVALSARRTAHIAEIMHGHRKSKFTVVTYRGKDAEKVWKRDFDNLSQNEGIGNVQLFGLNRSSIPSLIFYDELIPLKQVYQRDQFWQSVYLVLLASHSSCNANELWLNSKLMRFCVGPEGPYSLVPSSYKMRQSIGMSSEAAFLKDSVAFRYLTLQGAQKDKDVLKVASWLKNLLPGQVDSGINSLWGTHPLSFKYNTSMDELDDVLQKLRFDTIYSSGGKDIARCLGTHPSGTKICALEWDEQHDSTLIRVTVVGANLISTGFLPIGCPTEAAEYLYFSSWPLTLKAQLKQPWLSQSTSILRCIAEANITAVEEEDCTIVKPMRIVWLRPLPILQPLRYPRLGDNSPILPPMAGKDGTRPVYLLIHLPSEICTMADLVSWANGKTHYWSYTESGDTEIPRSERDRMGLPEKINFHVSLACYTWPKHVYEAMRKWQTARGFDPNTTDFARHLGYEAFEILATKDEQPRKEKPAWWQVDEDADFSAFAL</sequence>
<dbReference type="EMBL" id="JAYKXP010000011">
    <property type="protein sequence ID" value="KAK7052971.1"/>
    <property type="molecule type" value="Genomic_DNA"/>
</dbReference>
<evidence type="ECO:0000313" key="2">
    <source>
        <dbReference type="Proteomes" id="UP001383192"/>
    </source>
</evidence>
<accession>A0AAW0DK99</accession>
<dbReference type="AlphaFoldDB" id="A0AAW0DK99"/>
<organism evidence="1 2">
    <name type="scientific">Paramarasmius palmivorus</name>
    <dbReference type="NCBI Taxonomy" id="297713"/>
    <lineage>
        <taxon>Eukaryota</taxon>
        <taxon>Fungi</taxon>
        <taxon>Dikarya</taxon>
        <taxon>Basidiomycota</taxon>
        <taxon>Agaricomycotina</taxon>
        <taxon>Agaricomycetes</taxon>
        <taxon>Agaricomycetidae</taxon>
        <taxon>Agaricales</taxon>
        <taxon>Marasmiineae</taxon>
        <taxon>Marasmiaceae</taxon>
        <taxon>Paramarasmius</taxon>
    </lineage>
</organism>
<keyword evidence="2" id="KW-1185">Reference proteome</keyword>
<reference evidence="1 2" key="1">
    <citation type="submission" date="2024-01" db="EMBL/GenBank/DDBJ databases">
        <title>A draft genome for a cacao thread blight-causing isolate of Paramarasmius palmivorus.</title>
        <authorList>
            <person name="Baruah I.K."/>
            <person name="Bukari Y."/>
            <person name="Amoako-Attah I."/>
            <person name="Meinhardt L.W."/>
            <person name="Bailey B.A."/>
            <person name="Cohen S.P."/>
        </authorList>
    </citation>
    <scope>NUCLEOTIDE SEQUENCE [LARGE SCALE GENOMIC DNA]</scope>
    <source>
        <strain evidence="1 2">GH-12</strain>
    </source>
</reference>
<evidence type="ECO:0000313" key="1">
    <source>
        <dbReference type="EMBL" id="KAK7052971.1"/>
    </source>
</evidence>
<dbReference type="Proteomes" id="UP001383192">
    <property type="component" value="Unassembled WGS sequence"/>
</dbReference>
<comment type="caution">
    <text evidence="1">The sequence shown here is derived from an EMBL/GenBank/DDBJ whole genome shotgun (WGS) entry which is preliminary data.</text>
</comment>
<name>A0AAW0DK99_9AGAR</name>
<gene>
    <name evidence="1" type="ORF">VNI00_004291</name>
</gene>
<proteinExistence type="predicted"/>
<protein>
    <submittedName>
        <fullName evidence="1">Uncharacterized protein</fullName>
    </submittedName>
</protein>